<protein>
    <submittedName>
        <fullName evidence="8">Putative copper resistance protein D</fullName>
    </submittedName>
</protein>
<dbReference type="GO" id="GO:0006825">
    <property type="term" value="P:copper ion transport"/>
    <property type="evidence" value="ECO:0007669"/>
    <property type="project" value="InterPro"/>
</dbReference>
<dbReference type="InterPro" id="IPR032694">
    <property type="entry name" value="CopC/D"/>
</dbReference>
<comment type="subcellular location">
    <subcellularLocation>
        <location evidence="1">Cell membrane</location>
        <topology evidence="1">Multi-pass membrane protein</topology>
    </subcellularLocation>
</comment>
<evidence type="ECO:0000259" key="7">
    <source>
        <dbReference type="Pfam" id="PF05425"/>
    </source>
</evidence>
<keyword evidence="2" id="KW-1003">Cell membrane</keyword>
<evidence type="ECO:0000256" key="2">
    <source>
        <dbReference type="ARBA" id="ARBA00022475"/>
    </source>
</evidence>
<gene>
    <name evidence="8" type="ORF">EDC26_10754</name>
</gene>
<dbReference type="InterPro" id="IPR008457">
    <property type="entry name" value="Cu-R_CopD_dom"/>
</dbReference>
<dbReference type="GO" id="GO:0005886">
    <property type="term" value="C:plasma membrane"/>
    <property type="evidence" value="ECO:0007669"/>
    <property type="project" value="UniProtKB-SubCell"/>
</dbReference>
<dbReference type="Proteomes" id="UP000295525">
    <property type="component" value="Unassembled WGS sequence"/>
</dbReference>
<dbReference type="Pfam" id="PF05425">
    <property type="entry name" value="CopD"/>
    <property type="match status" value="1"/>
</dbReference>
<evidence type="ECO:0000313" key="8">
    <source>
        <dbReference type="EMBL" id="TCT06999.1"/>
    </source>
</evidence>
<evidence type="ECO:0000313" key="9">
    <source>
        <dbReference type="Proteomes" id="UP000295525"/>
    </source>
</evidence>
<evidence type="ECO:0000256" key="3">
    <source>
        <dbReference type="ARBA" id="ARBA00022692"/>
    </source>
</evidence>
<dbReference type="OrthoDB" id="8724681at2"/>
<evidence type="ECO:0000256" key="1">
    <source>
        <dbReference type="ARBA" id="ARBA00004651"/>
    </source>
</evidence>
<keyword evidence="4 6" id="KW-1133">Transmembrane helix</keyword>
<dbReference type="InterPro" id="IPR047689">
    <property type="entry name" value="CopD"/>
</dbReference>
<proteinExistence type="predicted"/>
<sequence>MSVHAAYVLVRLVHFGAIYLLFGLSVYTECLTPASFRGECRARTRTWLLSSSLIAGLGALALLLLQAGQMGNGWSDAWDPATWLAVLGTAFGQVWRWQLVLSGLAVCVALFGPLRYRHTALLLLSILILLCMAFVGHAAVHEGALGVLARFNQAVHLYAGAYWLGCLIPLWLTLSYLKTDRRSEVIRTHVKFSTLGHIAVAGVIVSGMINIDLVLGKWPFHWESAYQRLLLLKMMLVGLMLLLALMNRYVLVPAMNRNSERANRVFGRAVALEILLGIGVLALVSAFATLAPI</sequence>
<feature type="transmembrane region" description="Helical" evidence="6">
    <location>
        <begin position="6"/>
        <end position="27"/>
    </location>
</feature>
<keyword evidence="9" id="KW-1185">Reference proteome</keyword>
<evidence type="ECO:0000256" key="4">
    <source>
        <dbReference type="ARBA" id="ARBA00022989"/>
    </source>
</evidence>
<feature type="transmembrane region" description="Helical" evidence="6">
    <location>
        <begin position="94"/>
        <end position="114"/>
    </location>
</feature>
<comment type="caution">
    <text evidence="8">The sequence shown here is derived from an EMBL/GenBank/DDBJ whole genome shotgun (WGS) entry which is preliminary data.</text>
</comment>
<dbReference type="AlphaFoldDB" id="A0A4R3M419"/>
<feature type="transmembrane region" description="Helical" evidence="6">
    <location>
        <begin position="229"/>
        <end position="250"/>
    </location>
</feature>
<keyword evidence="5 6" id="KW-0472">Membrane</keyword>
<feature type="transmembrane region" description="Helical" evidence="6">
    <location>
        <begin position="189"/>
        <end position="209"/>
    </location>
</feature>
<dbReference type="RefSeq" id="WP_132582444.1">
    <property type="nucleotide sequence ID" value="NZ_SMAJ01000007.1"/>
</dbReference>
<feature type="domain" description="Copper resistance protein D" evidence="7">
    <location>
        <begin position="189"/>
        <end position="286"/>
    </location>
</feature>
<name>A0A4R3M419_9BURK</name>
<dbReference type="EMBL" id="SMAJ01000007">
    <property type="protein sequence ID" value="TCT06999.1"/>
    <property type="molecule type" value="Genomic_DNA"/>
</dbReference>
<feature type="transmembrane region" description="Helical" evidence="6">
    <location>
        <begin position="47"/>
        <end position="68"/>
    </location>
</feature>
<feature type="transmembrane region" description="Helical" evidence="6">
    <location>
        <begin position="160"/>
        <end position="177"/>
    </location>
</feature>
<feature type="transmembrane region" description="Helical" evidence="6">
    <location>
        <begin position="121"/>
        <end position="140"/>
    </location>
</feature>
<reference evidence="8 9" key="1">
    <citation type="submission" date="2019-03" db="EMBL/GenBank/DDBJ databases">
        <title>Genomic Encyclopedia of Type Strains, Phase IV (KMG-IV): sequencing the most valuable type-strain genomes for metagenomic binning, comparative biology and taxonomic classification.</title>
        <authorList>
            <person name="Goeker M."/>
        </authorList>
    </citation>
    <scope>NUCLEOTIDE SEQUENCE [LARGE SCALE GENOMIC DNA]</scope>
    <source>
        <strain evidence="8 9">DSM 24591</strain>
    </source>
</reference>
<feature type="transmembrane region" description="Helical" evidence="6">
    <location>
        <begin position="270"/>
        <end position="291"/>
    </location>
</feature>
<evidence type="ECO:0000256" key="6">
    <source>
        <dbReference type="SAM" id="Phobius"/>
    </source>
</evidence>
<dbReference type="NCBIfam" id="NF033808">
    <property type="entry name" value="copper_CopD"/>
    <property type="match status" value="1"/>
</dbReference>
<keyword evidence="3 6" id="KW-0812">Transmembrane</keyword>
<dbReference type="PANTHER" id="PTHR34820:SF4">
    <property type="entry name" value="INNER MEMBRANE PROTEIN YEBZ"/>
    <property type="match status" value="1"/>
</dbReference>
<evidence type="ECO:0000256" key="5">
    <source>
        <dbReference type="ARBA" id="ARBA00023136"/>
    </source>
</evidence>
<accession>A0A4R3M419</accession>
<dbReference type="PANTHER" id="PTHR34820">
    <property type="entry name" value="INNER MEMBRANE PROTEIN YEBZ"/>
    <property type="match status" value="1"/>
</dbReference>
<organism evidence="8 9">
    <name type="scientific">Paralcaligenes ureilyticus</name>
    <dbReference type="NCBI Taxonomy" id="627131"/>
    <lineage>
        <taxon>Bacteria</taxon>
        <taxon>Pseudomonadati</taxon>
        <taxon>Pseudomonadota</taxon>
        <taxon>Betaproteobacteria</taxon>
        <taxon>Burkholderiales</taxon>
        <taxon>Alcaligenaceae</taxon>
        <taxon>Paralcaligenes</taxon>
    </lineage>
</organism>